<dbReference type="Pfam" id="PF00933">
    <property type="entry name" value="Glyco_hydro_3"/>
    <property type="match status" value="1"/>
</dbReference>
<dbReference type="InterPro" id="IPR026891">
    <property type="entry name" value="Fn3-like"/>
</dbReference>
<keyword evidence="3" id="KW-0378">Hydrolase</keyword>
<dbReference type="Gene3D" id="2.60.120.380">
    <property type="match status" value="1"/>
</dbReference>
<dbReference type="InterPro" id="IPR044993">
    <property type="entry name" value="BXL"/>
</dbReference>
<evidence type="ECO:0000256" key="1">
    <source>
        <dbReference type="ARBA" id="ARBA00005336"/>
    </source>
</evidence>
<dbReference type="SMART" id="SM00606">
    <property type="entry name" value="CBD_IV"/>
    <property type="match status" value="1"/>
</dbReference>
<dbReference type="InterPro" id="IPR036881">
    <property type="entry name" value="Glyco_hydro_3_C_sf"/>
</dbReference>
<dbReference type="PANTHER" id="PTHR42721">
    <property type="entry name" value="SUGAR HYDROLASE-RELATED"/>
    <property type="match status" value="1"/>
</dbReference>
<dbReference type="Pfam" id="PF14310">
    <property type="entry name" value="Fn3-like"/>
    <property type="match status" value="1"/>
</dbReference>
<dbReference type="Pfam" id="PF01915">
    <property type="entry name" value="Glyco_hydro_3_C"/>
    <property type="match status" value="1"/>
</dbReference>
<dbReference type="PANTHER" id="PTHR42721:SF3">
    <property type="entry name" value="BETA-D-XYLOSIDASE 5-RELATED"/>
    <property type="match status" value="1"/>
</dbReference>
<reference evidence="5 6" key="1">
    <citation type="submission" date="2021-01" db="EMBL/GenBank/DDBJ databases">
        <title>Whole genome shotgun sequence of Plantactinospora mayteni NBRC 109088.</title>
        <authorList>
            <person name="Komaki H."/>
            <person name="Tamura T."/>
        </authorList>
    </citation>
    <scope>NUCLEOTIDE SEQUENCE [LARGE SCALE GENOMIC DNA]</scope>
    <source>
        <strain evidence="5 6">NBRC 109088</strain>
    </source>
</reference>
<dbReference type="Gene3D" id="2.60.40.10">
    <property type="entry name" value="Immunoglobulins"/>
    <property type="match status" value="1"/>
</dbReference>
<feature type="domain" description="CBM6" evidence="4">
    <location>
        <begin position="877"/>
        <end position="998"/>
    </location>
</feature>
<dbReference type="InterPro" id="IPR002772">
    <property type="entry name" value="Glyco_hydro_3_C"/>
</dbReference>
<dbReference type="InterPro" id="IPR036962">
    <property type="entry name" value="Glyco_hydro_3_N_sf"/>
</dbReference>
<dbReference type="CDD" id="cd23343">
    <property type="entry name" value="beta-trefoil_FSCN_BglX-like"/>
    <property type="match status" value="1"/>
</dbReference>
<dbReference type="InterPro" id="IPR013783">
    <property type="entry name" value="Ig-like_fold"/>
</dbReference>
<comment type="caution">
    <text evidence="5">The sequence shown here is derived from an EMBL/GenBank/DDBJ whole genome shotgun (WGS) entry which is preliminary data.</text>
</comment>
<keyword evidence="6" id="KW-1185">Reference proteome</keyword>
<dbReference type="PROSITE" id="PS51318">
    <property type="entry name" value="TAT"/>
    <property type="match status" value="1"/>
</dbReference>
<accession>A0ABQ4EL00</accession>
<evidence type="ECO:0000256" key="2">
    <source>
        <dbReference type="ARBA" id="ARBA00022729"/>
    </source>
</evidence>
<dbReference type="SUPFAM" id="SSF52279">
    <property type="entry name" value="Beta-D-glucan exohydrolase, C-terminal domain"/>
    <property type="match status" value="1"/>
</dbReference>
<evidence type="ECO:0000313" key="6">
    <source>
        <dbReference type="Proteomes" id="UP000621500"/>
    </source>
</evidence>
<dbReference type="InterPro" id="IPR008979">
    <property type="entry name" value="Galactose-bd-like_sf"/>
</dbReference>
<organism evidence="5 6">
    <name type="scientific">Plantactinospora mayteni</name>
    <dbReference type="NCBI Taxonomy" id="566021"/>
    <lineage>
        <taxon>Bacteria</taxon>
        <taxon>Bacillati</taxon>
        <taxon>Actinomycetota</taxon>
        <taxon>Actinomycetes</taxon>
        <taxon>Micromonosporales</taxon>
        <taxon>Micromonosporaceae</taxon>
        <taxon>Plantactinospora</taxon>
    </lineage>
</organism>
<evidence type="ECO:0000259" key="4">
    <source>
        <dbReference type="PROSITE" id="PS51175"/>
    </source>
</evidence>
<dbReference type="InterPro" id="IPR005084">
    <property type="entry name" value="CBM6"/>
</dbReference>
<protein>
    <submittedName>
        <fullName evidence="5">Beta-glucosidase</fullName>
    </submittedName>
</protein>
<dbReference type="InterPro" id="IPR017853">
    <property type="entry name" value="GH"/>
</dbReference>
<dbReference type="Gene3D" id="3.20.20.300">
    <property type="entry name" value="Glycoside hydrolase, family 3, N-terminal domain"/>
    <property type="match status" value="1"/>
</dbReference>
<dbReference type="CDD" id="cd04084">
    <property type="entry name" value="CBM6_xylanase-like"/>
    <property type="match status" value="1"/>
</dbReference>
<dbReference type="PRINTS" id="PR00133">
    <property type="entry name" value="GLHYDRLASE3"/>
</dbReference>
<sequence>MERGIGRRRLIRNGGVALVAVLLDVPVPAGAGTADPAGRFPFQDPRLPDGQRIDDLLGRLTLDEKLALLHQSQPAIPRLDIGYFKTGTEALHGVAWTNDVDDNWNVVTATEATVFPQAIGLASTWDPDLVRRIGSAVGDEVRGHHAADPTVWGLQVWAPVVNLLRDPRWGKNEEGYSEDPLLTSAIATAYGRGLSGDHPDRLKTAPVLKHYAAYNREAERSLTSANLRPRLRHEYEDAAFRPAVAADAVTGVMAGYNLVNGRPSHVNPDFAEVIRSWTDRDLYHVSDAWAPHALTLLQGYYADETEAYAAMLRAGLDSFTVDDGQPGPMVATLRDALDRGLLTVADVDASVRRVLSIRLRLGHFDPDGGPYAGIGPEVIGSPAHRQLNREAAERAMVLLRNSAGTLPLDPTRVRNVAVIGPLHDALYGDWYGGALPYRVTPLAGIRERLGDRVTVTGVEALDRVALRELATGRYLTATGTAAGQNIVAATGPATEAAHWDQNDWAGDVSTLRNAGNGRYLAGNWGPYHTAEAEIGGWFVPQQFALERQPDGAYLIRYAGYETNESWWPYPGTYLTVSADGTVGTGERALAARFGREVVRSGAATATAAAARADAVVVVVGSHPLVYGRENSDRRSLALGASQSALVEAVTSANPTTAVVLETSYPVTLAAEPATLLWTTHAGPETGRALAGTLFGDRNPGGRLTQTWYRADADLPPDLRDYDIIRTGQTYLYHRGEPLFPFGHGLSYTRFRYGELRTSAPTVGPDGTVTVTVEVTNTGRRTGDEVVQLYTRQRTSRDRMPLRQLRAFQRVTLAPGQTRRVAFAVRAAELGHWDVTRDRWVVESAGHDLLVGGSATDIRQRGTLRVRGETIPARDLSRPTRAENFDEYAGILLVDESKVRGTAVEGAGSGGWIAFAGTALEARSGTLTVRAARSAPGDGTIEVRLDSPTGPLLGRATVPSTGDRYAYTTVHATLAPTAGVRDVYLRLDAGLRVSEFTIGPPA</sequence>
<dbReference type="SUPFAM" id="SSF49785">
    <property type="entry name" value="Galactose-binding domain-like"/>
    <property type="match status" value="1"/>
</dbReference>
<dbReference type="InterPro" id="IPR006584">
    <property type="entry name" value="Cellulose-bd_IV"/>
</dbReference>
<dbReference type="EMBL" id="BONX01000007">
    <property type="protein sequence ID" value="GIG94847.1"/>
    <property type="molecule type" value="Genomic_DNA"/>
</dbReference>
<dbReference type="PROSITE" id="PS51175">
    <property type="entry name" value="CBM6"/>
    <property type="match status" value="1"/>
</dbReference>
<comment type="similarity">
    <text evidence="1">Belongs to the glycosyl hydrolase 3 family.</text>
</comment>
<dbReference type="Gene3D" id="3.40.50.1700">
    <property type="entry name" value="Glycoside hydrolase family 3 C-terminal domain"/>
    <property type="match status" value="1"/>
</dbReference>
<keyword evidence="2" id="KW-0732">Signal</keyword>
<dbReference type="InterPro" id="IPR006311">
    <property type="entry name" value="TAT_signal"/>
</dbReference>
<evidence type="ECO:0000313" key="5">
    <source>
        <dbReference type="EMBL" id="GIG94847.1"/>
    </source>
</evidence>
<gene>
    <name evidence="5" type="ORF">Pma05_14200</name>
</gene>
<dbReference type="Gene3D" id="2.60.120.260">
    <property type="entry name" value="Galactose-binding domain-like"/>
    <property type="match status" value="1"/>
</dbReference>
<proteinExistence type="inferred from homology"/>
<dbReference type="InterPro" id="IPR001764">
    <property type="entry name" value="Glyco_hydro_3_N"/>
</dbReference>
<dbReference type="Proteomes" id="UP000621500">
    <property type="component" value="Unassembled WGS sequence"/>
</dbReference>
<evidence type="ECO:0000256" key="3">
    <source>
        <dbReference type="ARBA" id="ARBA00022801"/>
    </source>
</evidence>
<dbReference type="SMART" id="SM01217">
    <property type="entry name" value="Fn3_like"/>
    <property type="match status" value="1"/>
</dbReference>
<name>A0ABQ4EL00_9ACTN</name>
<dbReference type="SUPFAM" id="SSF51445">
    <property type="entry name" value="(Trans)glycosidases"/>
    <property type="match status" value="1"/>
</dbReference>
<dbReference type="RefSeq" id="WP_203856453.1">
    <property type="nucleotide sequence ID" value="NZ_BAAAZQ010000005.1"/>
</dbReference>
<dbReference type="Pfam" id="PF03422">
    <property type="entry name" value="CBM_6"/>
    <property type="match status" value="1"/>
</dbReference>